<gene>
    <name evidence="6" type="ORF">A7L45_12755</name>
</gene>
<evidence type="ECO:0000313" key="7">
    <source>
        <dbReference type="Proteomes" id="UP000182569"/>
    </source>
</evidence>
<dbReference type="PANTHER" id="PTHR42798">
    <property type="entry name" value="LIPOPROTEIN-RELEASING SYSTEM ATP-BINDING PROTEIN LOLD"/>
    <property type="match status" value="1"/>
</dbReference>
<dbReference type="EMBL" id="CP015756">
    <property type="protein sequence ID" value="APC40876.1"/>
    <property type="molecule type" value="Genomic_DNA"/>
</dbReference>
<dbReference type="Gene3D" id="3.40.50.300">
    <property type="entry name" value="P-loop containing nucleotide triphosphate hydrolases"/>
    <property type="match status" value="1"/>
</dbReference>
<name>A0A1J0GHJ9_9CLOT</name>
<dbReference type="PROSITE" id="PS50893">
    <property type="entry name" value="ABC_TRANSPORTER_2"/>
    <property type="match status" value="1"/>
</dbReference>
<dbReference type="Proteomes" id="UP000182569">
    <property type="component" value="Chromosome"/>
</dbReference>
<dbReference type="FunFam" id="3.40.50.300:FF:000032">
    <property type="entry name" value="Export ABC transporter ATP-binding protein"/>
    <property type="match status" value="1"/>
</dbReference>
<evidence type="ECO:0000256" key="1">
    <source>
        <dbReference type="ARBA" id="ARBA00005417"/>
    </source>
</evidence>
<evidence type="ECO:0000256" key="3">
    <source>
        <dbReference type="ARBA" id="ARBA00022741"/>
    </source>
</evidence>
<dbReference type="CDD" id="cd03255">
    <property type="entry name" value="ABC_MJ0796_LolCDE_FtsE"/>
    <property type="match status" value="1"/>
</dbReference>
<dbReference type="STRING" id="1552.A7L45_12755"/>
<organism evidence="6 7">
    <name type="scientific">Clostridium estertheticum subsp. estertheticum</name>
    <dbReference type="NCBI Taxonomy" id="1552"/>
    <lineage>
        <taxon>Bacteria</taxon>
        <taxon>Bacillati</taxon>
        <taxon>Bacillota</taxon>
        <taxon>Clostridia</taxon>
        <taxon>Eubacteriales</taxon>
        <taxon>Clostridiaceae</taxon>
        <taxon>Clostridium</taxon>
    </lineage>
</organism>
<keyword evidence="4 6" id="KW-0067">ATP-binding</keyword>
<evidence type="ECO:0000259" key="5">
    <source>
        <dbReference type="PROSITE" id="PS50893"/>
    </source>
</evidence>
<dbReference type="GO" id="GO:0005524">
    <property type="term" value="F:ATP binding"/>
    <property type="evidence" value="ECO:0007669"/>
    <property type="project" value="UniProtKB-KW"/>
</dbReference>
<dbReference type="InterPro" id="IPR003439">
    <property type="entry name" value="ABC_transporter-like_ATP-bd"/>
</dbReference>
<dbReference type="Pfam" id="PF00005">
    <property type="entry name" value="ABC_tran"/>
    <property type="match status" value="1"/>
</dbReference>
<keyword evidence="2" id="KW-0813">Transport</keyword>
<dbReference type="AlphaFoldDB" id="A0A1J0GHJ9"/>
<dbReference type="GO" id="GO:0016887">
    <property type="term" value="F:ATP hydrolysis activity"/>
    <property type="evidence" value="ECO:0007669"/>
    <property type="project" value="InterPro"/>
</dbReference>
<keyword evidence="7" id="KW-1185">Reference proteome</keyword>
<feature type="domain" description="ABC transporter" evidence="5">
    <location>
        <begin position="5"/>
        <end position="242"/>
    </location>
</feature>
<sequence length="248" mass="27397">MTTLLTVKEVTKIYDNNQKPALNKVSLQIETGEFIAIMGASGSGKTTLLNVCSTIDTFTSGDIIISGVNINTLNDNNATDFRKCNLGFIFQEYFLLDSLTVTENIAVPLTLLHKIPEDIESSVHQIAERFGISDILSKYPSELSGGQKQRVAAARAIIKNPSILFADEPTGALDSNSATALLHKLEEVNKELKTTILMVTHDAYAASYASRIIIFKDGQIVRELQKCRKERKLFFEEILKEVAKLGEN</sequence>
<protein>
    <submittedName>
        <fullName evidence="6">Bacitracin ABC transporter ATP-binding protein</fullName>
    </submittedName>
</protein>
<dbReference type="SMART" id="SM00382">
    <property type="entry name" value="AAA"/>
    <property type="match status" value="1"/>
</dbReference>
<evidence type="ECO:0000256" key="2">
    <source>
        <dbReference type="ARBA" id="ARBA00022448"/>
    </source>
</evidence>
<dbReference type="KEGG" id="ceu:A7L45_12755"/>
<proteinExistence type="inferred from homology"/>
<reference evidence="7" key="1">
    <citation type="journal article" date="2016" name="Front. Microbiol.">
        <title>Complete Genome Sequence of Clostridium estertheticum DSM 8809, a Microbe Identified in Spoiled Vacuum Packed Beef.</title>
        <authorList>
            <person name="Yu Z."/>
            <person name="Gunn L."/>
            <person name="Brennan E."/>
            <person name="Reid R."/>
            <person name="Wall P.G."/>
            <person name="Gaora O.P."/>
            <person name="Hurley D."/>
            <person name="Bolton D."/>
            <person name="Fanning S."/>
        </authorList>
    </citation>
    <scope>NUCLEOTIDE SEQUENCE [LARGE SCALE GENOMIC DNA]</scope>
    <source>
        <strain evidence="7">DSM 8809</strain>
    </source>
</reference>
<evidence type="ECO:0000313" key="6">
    <source>
        <dbReference type="EMBL" id="APC40876.1"/>
    </source>
</evidence>
<dbReference type="InterPro" id="IPR017911">
    <property type="entry name" value="MacB-like_ATP-bd"/>
</dbReference>
<dbReference type="GO" id="GO:0022857">
    <property type="term" value="F:transmembrane transporter activity"/>
    <property type="evidence" value="ECO:0007669"/>
    <property type="project" value="UniProtKB-ARBA"/>
</dbReference>
<dbReference type="OrthoDB" id="9802264at2"/>
<comment type="similarity">
    <text evidence="1">Belongs to the ABC transporter superfamily.</text>
</comment>
<dbReference type="PANTHER" id="PTHR42798:SF7">
    <property type="entry name" value="ALPHA-D-RIBOSE 1-METHYLPHOSPHONATE 5-TRIPHOSPHATE SYNTHASE SUBUNIT PHNL"/>
    <property type="match status" value="1"/>
</dbReference>
<dbReference type="InterPro" id="IPR027417">
    <property type="entry name" value="P-loop_NTPase"/>
</dbReference>
<dbReference type="SUPFAM" id="SSF52540">
    <property type="entry name" value="P-loop containing nucleoside triphosphate hydrolases"/>
    <property type="match status" value="1"/>
</dbReference>
<evidence type="ECO:0000256" key="4">
    <source>
        <dbReference type="ARBA" id="ARBA00022840"/>
    </source>
</evidence>
<dbReference type="InterPro" id="IPR003593">
    <property type="entry name" value="AAA+_ATPase"/>
</dbReference>
<dbReference type="RefSeq" id="WP_071613168.1">
    <property type="nucleotide sequence ID" value="NZ_CP015756.1"/>
</dbReference>
<keyword evidence="3" id="KW-0547">Nucleotide-binding</keyword>
<accession>A0A1J0GHJ9</accession>
<dbReference type="GO" id="GO:0098796">
    <property type="term" value="C:membrane protein complex"/>
    <property type="evidence" value="ECO:0007669"/>
    <property type="project" value="UniProtKB-ARBA"/>
</dbReference>